<feature type="modified residue" description="4-aspartylphosphate" evidence="4">
    <location>
        <position position="371"/>
    </location>
</feature>
<dbReference type="SMART" id="SM00448">
    <property type="entry name" value="REC"/>
    <property type="match status" value="1"/>
</dbReference>
<dbReference type="InterPro" id="IPR003594">
    <property type="entry name" value="HATPase_dom"/>
</dbReference>
<dbReference type="AlphaFoldDB" id="A0A2Z6AVC9"/>
<dbReference type="SUPFAM" id="SSF52172">
    <property type="entry name" value="CheY-like"/>
    <property type="match status" value="1"/>
</dbReference>
<dbReference type="EMBL" id="AP017378">
    <property type="protein sequence ID" value="BBD07170.1"/>
    <property type="molecule type" value="Genomic_DNA"/>
</dbReference>
<keyword evidence="8" id="KW-0418">Kinase</keyword>
<dbReference type="OrthoDB" id="9816309at2"/>
<evidence type="ECO:0000256" key="1">
    <source>
        <dbReference type="ARBA" id="ARBA00000085"/>
    </source>
</evidence>
<feature type="region of interest" description="Disordered" evidence="5">
    <location>
        <begin position="39"/>
        <end position="59"/>
    </location>
</feature>
<dbReference type="Gene3D" id="3.30.565.10">
    <property type="entry name" value="Histidine kinase-like ATPase, C-terminal domain"/>
    <property type="match status" value="1"/>
</dbReference>
<keyword evidence="8" id="KW-0808">Transferase</keyword>
<keyword evidence="3 4" id="KW-0597">Phosphoprotein</keyword>
<comment type="catalytic activity">
    <reaction evidence="1">
        <text>ATP + protein L-histidine = ADP + protein N-phospho-L-histidine.</text>
        <dbReference type="EC" id="2.7.13.3"/>
    </reaction>
</comment>
<evidence type="ECO:0000259" key="6">
    <source>
        <dbReference type="PROSITE" id="PS50109"/>
    </source>
</evidence>
<dbReference type="PROSITE" id="PS50109">
    <property type="entry name" value="HIS_KIN"/>
    <property type="match status" value="1"/>
</dbReference>
<dbReference type="Pfam" id="PF00512">
    <property type="entry name" value="HisKA"/>
    <property type="match status" value="1"/>
</dbReference>
<dbReference type="SMART" id="SM00388">
    <property type="entry name" value="HisKA"/>
    <property type="match status" value="1"/>
</dbReference>
<evidence type="ECO:0000256" key="2">
    <source>
        <dbReference type="ARBA" id="ARBA00012438"/>
    </source>
</evidence>
<evidence type="ECO:0000256" key="3">
    <source>
        <dbReference type="ARBA" id="ARBA00022553"/>
    </source>
</evidence>
<dbReference type="RefSeq" id="WP_126376141.1">
    <property type="nucleotide sequence ID" value="NZ_AP017378.1"/>
</dbReference>
<dbReference type="Proteomes" id="UP000269883">
    <property type="component" value="Chromosome"/>
</dbReference>
<dbReference type="InterPro" id="IPR005467">
    <property type="entry name" value="His_kinase_dom"/>
</dbReference>
<dbReference type="EC" id="2.7.13.3" evidence="2"/>
<dbReference type="InterPro" id="IPR003661">
    <property type="entry name" value="HisK_dim/P_dom"/>
</dbReference>
<dbReference type="Pfam" id="PF00072">
    <property type="entry name" value="Response_reg"/>
    <property type="match status" value="1"/>
</dbReference>
<dbReference type="PANTHER" id="PTHR45339:SF3">
    <property type="entry name" value="HISTIDINE KINASE"/>
    <property type="match status" value="1"/>
</dbReference>
<evidence type="ECO:0000259" key="7">
    <source>
        <dbReference type="PROSITE" id="PS50110"/>
    </source>
</evidence>
<dbReference type="SMART" id="SM00387">
    <property type="entry name" value="HATPase_c"/>
    <property type="match status" value="1"/>
</dbReference>
<organism evidence="8 9">
    <name type="scientific">Desulfovibrio ferrophilus</name>
    <dbReference type="NCBI Taxonomy" id="241368"/>
    <lineage>
        <taxon>Bacteria</taxon>
        <taxon>Pseudomonadati</taxon>
        <taxon>Thermodesulfobacteriota</taxon>
        <taxon>Desulfovibrionia</taxon>
        <taxon>Desulfovibrionales</taxon>
        <taxon>Desulfovibrionaceae</taxon>
        <taxon>Desulfovibrio</taxon>
    </lineage>
</organism>
<dbReference type="InterPro" id="IPR036097">
    <property type="entry name" value="HisK_dim/P_sf"/>
</dbReference>
<sequence length="448" mass="49937">MTIRMKDSRFSKAQLTPNLEEALERISVLEKKLDIQNEKSLNKDNRNETVHQDKQESEQDKLVAEIINRTKSEFLANMNHEIRTPLNGIMGMLQLMMTTDLDEEQMDYAQRGIISCKRLTNLVADILELSRAEAGKLGIETKVFNLAETLQHLVELFQPTAKKSGIELHSHFDPTIPKEILGDTLRLQQVLNNLVGNALKFTDKGSITIEAYPLKTANPEHYRILFSVADTGAGIPDDKLSMLFEPFTHATEGYTRVHQGAGLGLPICKRLISLMGGNISVASEVGRGTTVHFCITFELIKPVHRTLQALPNTKRLPSMPLKVLLADDDWISSMAVQRQLEKAGCSVTSVADGQAVLDVLHQDNFDVVVMDVQMPIMDGLEATKAIRARRAGDDKKDIPIVALTAYAMPGDEEMMLQAGMNEYVAKPFKIQDLRDALERTITAMEQCA</sequence>
<dbReference type="KEGG" id="dfl:DFE_0444"/>
<dbReference type="PANTHER" id="PTHR45339">
    <property type="entry name" value="HYBRID SIGNAL TRANSDUCTION HISTIDINE KINASE J"/>
    <property type="match status" value="1"/>
</dbReference>
<dbReference type="InterPro" id="IPR004358">
    <property type="entry name" value="Sig_transdc_His_kin-like_C"/>
</dbReference>
<dbReference type="CDD" id="cd17546">
    <property type="entry name" value="REC_hyHK_CKI1_RcsC-like"/>
    <property type="match status" value="1"/>
</dbReference>
<dbReference type="Pfam" id="PF02518">
    <property type="entry name" value="HATPase_c"/>
    <property type="match status" value="1"/>
</dbReference>
<dbReference type="PROSITE" id="PS50110">
    <property type="entry name" value="RESPONSE_REGULATORY"/>
    <property type="match status" value="1"/>
</dbReference>
<evidence type="ECO:0000313" key="9">
    <source>
        <dbReference type="Proteomes" id="UP000269883"/>
    </source>
</evidence>
<keyword evidence="9" id="KW-1185">Reference proteome</keyword>
<accession>A0A2Z6AVC9</accession>
<reference evidence="8 9" key="1">
    <citation type="journal article" date="2018" name="Sci. Adv.">
        <title>Multi-heme cytochromes provide a pathway for survival in energy-limited environments.</title>
        <authorList>
            <person name="Deng X."/>
            <person name="Dohmae N."/>
            <person name="Nealson K.H."/>
            <person name="Hashimoto K."/>
            <person name="Okamoto A."/>
        </authorList>
    </citation>
    <scope>NUCLEOTIDE SEQUENCE [LARGE SCALE GENOMIC DNA]</scope>
    <source>
        <strain evidence="8 9">IS5</strain>
    </source>
</reference>
<dbReference type="InterPro" id="IPR001789">
    <property type="entry name" value="Sig_transdc_resp-reg_receiver"/>
</dbReference>
<dbReference type="SUPFAM" id="SSF55874">
    <property type="entry name" value="ATPase domain of HSP90 chaperone/DNA topoisomerase II/histidine kinase"/>
    <property type="match status" value="1"/>
</dbReference>
<dbReference type="Gene3D" id="1.10.287.130">
    <property type="match status" value="1"/>
</dbReference>
<feature type="domain" description="Response regulatory" evidence="7">
    <location>
        <begin position="322"/>
        <end position="441"/>
    </location>
</feature>
<dbReference type="CDD" id="cd00082">
    <property type="entry name" value="HisKA"/>
    <property type="match status" value="1"/>
</dbReference>
<dbReference type="InterPro" id="IPR011006">
    <property type="entry name" value="CheY-like_superfamily"/>
</dbReference>
<dbReference type="CDD" id="cd16922">
    <property type="entry name" value="HATPase_EvgS-ArcB-TorS-like"/>
    <property type="match status" value="1"/>
</dbReference>
<dbReference type="SUPFAM" id="SSF47384">
    <property type="entry name" value="Homodimeric domain of signal transducing histidine kinase"/>
    <property type="match status" value="1"/>
</dbReference>
<dbReference type="PRINTS" id="PR00344">
    <property type="entry name" value="BCTRLSENSOR"/>
</dbReference>
<dbReference type="Gene3D" id="3.40.50.2300">
    <property type="match status" value="1"/>
</dbReference>
<evidence type="ECO:0000256" key="5">
    <source>
        <dbReference type="SAM" id="MobiDB-lite"/>
    </source>
</evidence>
<dbReference type="GO" id="GO:0000155">
    <property type="term" value="F:phosphorelay sensor kinase activity"/>
    <property type="evidence" value="ECO:0007669"/>
    <property type="project" value="InterPro"/>
</dbReference>
<dbReference type="InterPro" id="IPR036890">
    <property type="entry name" value="HATPase_C_sf"/>
</dbReference>
<feature type="domain" description="Histidine kinase" evidence="6">
    <location>
        <begin position="77"/>
        <end position="299"/>
    </location>
</feature>
<protein>
    <recommendedName>
        <fullName evidence="2">histidine kinase</fullName>
        <ecNumber evidence="2">2.7.13.3</ecNumber>
    </recommendedName>
</protein>
<dbReference type="FunFam" id="3.30.565.10:FF:000010">
    <property type="entry name" value="Sensor histidine kinase RcsC"/>
    <property type="match status" value="1"/>
</dbReference>
<gene>
    <name evidence="8" type="ORF">DFE_0444</name>
</gene>
<name>A0A2Z6AVC9_9BACT</name>
<evidence type="ECO:0000256" key="4">
    <source>
        <dbReference type="PROSITE-ProRule" id="PRU00169"/>
    </source>
</evidence>
<proteinExistence type="predicted"/>
<evidence type="ECO:0000313" key="8">
    <source>
        <dbReference type="EMBL" id="BBD07170.1"/>
    </source>
</evidence>